<sequence length="208" mass="23843">MNKDELRKILDEHKVWVDSMGKNGRKANLQEANLIRADLSGANLRGAYLHEADLRRANLQEANLIRADLSGANLRGAYLHEADLRRANLQEANLIRADLYEANLRGAYLHEADLRRANLWGADLSGAYLPDDTFVIMGETYPIMITNGEYLRAGCQHHSVEKWRQFSKEEIVNMDGRKALEFYPRLLDMLDFYLGKGERPDWLNQTAQ</sequence>
<dbReference type="AlphaFoldDB" id="A0AA95KDK3"/>
<dbReference type="RefSeq" id="WP_280625349.1">
    <property type="nucleotide sequence ID" value="NZ_CP123504.1"/>
</dbReference>
<proteinExistence type="predicted"/>
<dbReference type="PANTHER" id="PTHR14136:SF17">
    <property type="entry name" value="BTB_POZ DOMAIN-CONTAINING PROTEIN KCTD9"/>
    <property type="match status" value="1"/>
</dbReference>
<gene>
    <name evidence="1" type="ORF">QE210_02085</name>
</gene>
<dbReference type="InterPro" id="IPR001646">
    <property type="entry name" value="5peptide_repeat"/>
</dbReference>
<accession>A0AA95KDK3</accession>
<dbReference type="Proteomes" id="UP001177595">
    <property type="component" value="Chromosome"/>
</dbReference>
<dbReference type="PANTHER" id="PTHR14136">
    <property type="entry name" value="BTB_POZ DOMAIN-CONTAINING PROTEIN KCTD9"/>
    <property type="match status" value="1"/>
</dbReference>
<dbReference type="Gene3D" id="2.160.20.80">
    <property type="entry name" value="E3 ubiquitin-protein ligase SopA"/>
    <property type="match status" value="2"/>
</dbReference>
<reference evidence="1" key="1">
    <citation type="submission" date="2023-04" db="EMBL/GenBank/DDBJ databases">
        <title>Genome dynamics across the evolutionary transition to endosymbiosis.</title>
        <authorList>
            <person name="Siozios S."/>
            <person name="Nadal-Jimenez P."/>
            <person name="Azagi T."/>
            <person name="Sprong H."/>
            <person name="Frost C.L."/>
            <person name="Parratt S.R."/>
            <person name="Taylor G."/>
            <person name="Brettell L."/>
            <person name="Lew K.C."/>
            <person name="Croft L."/>
            <person name="King K.C."/>
            <person name="Brockhurst M.A."/>
            <person name="Hypsa V."/>
            <person name="Novakova E."/>
            <person name="Darby A.C."/>
            <person name="Hurst G.D.D."/>
        </authorList>
    </citation>
    <scope>NUCLEOTIDE SEQUENCE</scope>
    <source>
        <strain evidence="1">APv</strain>
    </source>
</reference>
<protein>
    <submittedName>
        <fullName evidence="1">Pentapeptide repeat-containing protein</fullName>
    </submittedName>
</protein>
<dbReference type="SUPFAM" id="SSF141571">
    <property type="entry name" value="Pentapeptide repeat-like"/>
    <property type="match status" value="1"/>
</dbReference>
<evidence type="ECO:0000313" key="1">
    <source>
        <dbReference type="EMBL" id="WGM01943.1"/>
    </source>
</evidence>
<dbReference type="InterPro" id="IPR051082">
    <property type="entry name" value="Pentapeptide-BTB/POZ_domain"/>
</dbReference>
<dbReference type="EMBL" id="CP123504">
    <property type="protein sequence ID" value="WGM01943.1"/>
    <property type="molecule type" value="Genomic_DNA"/>
</dbReference>
<dbReference type="Pfam" id="PF00805">
    <property type="entry name" value="Pentapeptide"/>
    <property type="match status" value="2"/>
</dbReference>
<evidence type="ECO:0000313" key="2">
    <source>
        <dbReference type="Proteomes" id="UP001177595"/>
    </source>
</evidence>
<organism evidence="1 2">
    <name type="scientific">Arsenophonus nasoniae</name>
    <name type="common">son-killer infecting Nasonia vitripennis</name>
    <dbReference type="NCBI Taxonomy" id="638"/>
    <lineage>
        <taxon>Bacteria</taxon>
        <taxon>Pseudomonadati</taxon>
        <taxon>Pseudomonadota</taxon>
        <taxon>Gammaproteobacteria</taxon>
        <taxon>Enterobacterales</taxon>
        <taxon>Morganellaceae</taxon>
        <taxon>Arsenophonus</taxon>
    </lineage>
</organism>
<name>A0AA95KDK3_9GAMM</name>